<gene>
    <name evidence="1" type="ORF">LYNGBM3L_43850</name>
</gene>
<dbReference type="eggNOG" id="COG3677">
    <property type="taxonomic scope" value="Bacteria"/>
</dbReference>
<organism evidence="1 2">
    <name type="scientific">Moorena producens 3L</name>
    <dbReference type="NCBI Taxonomy" id="489825"/>
    <lineage>
        <taxon>Bacteria</taxon>
        <taxon>Bacillati</taxon>
        <taxon>Cyanobacteriota</taxon>
        <taxon>Cyanophyceae</taxon>
        <taxon>Coleofasciculales</taxon>
        <taxon>Coleofasciculaceae</taxon>
        <taxon>Moorena</taxon>
    </lineage>
</organism>
<evidence type="ECO:0000313" key="2">
    <source>
        <dbReference type="Proteomes" id="UP000003959"/>
    </source>
</evidence>
<protein>
    <recommendedName>
        <fullName evidence="3">Transposase</fullName>
    </recommendedName>
</protein>
<dbReference type="HOGENOM" id="CLU_3137778_0_0_3"/>
<accession>F4XWD1</accession>
<sequence length="49" mass="5723">MYLKGKGFRAIERIHKVNHNTGISWVKQIGNQLPDYHKNYKTPQVGKLD</sequence>
<dbReference type="EMBL" id="GL890942">
    <property type="protein sequence ID" value="EGJ31116.1"/>
    <property type="molecule type" value="Genomic_DNA"/>
</dbReference>
<dbReference type="Proteomes" id="UP000003959">
    <property type="component" value="Unassembled WGS sequence"/>
</dbReference>
<name>F4XWD1_9CYAN</name>
<keyword evidence="2" id="KW-1185">Reference proteome</keyword>
<proteinExistence type="predicted"/>
<reference evidence="2" key="1">
    <citation type="journal article" date="2011" name="Proc. Natl. Acad. Sci. U.S.A.">
        <title>Genomic insights into the physiology and ecology of the marine filamentous cyanobacterium Lyngbya majuscula.</title>
        <authorList>
            <person name="Jones A.C."/>
            <person name="Monroe E.A."/>
            <person name="Podell S."/>
            <person name="Hess W.R."/>
            <person name="Klages S."/>
            <person name="Esquenazi E."/>
            <person name="Niessen S."/>
            <person name="Hoover H."/>
            <person name="Rothmann M."/>
            <person name="Lasken R.S."/>
            <person name="Yates J.R.III."/>
            <person name="Reinhardt R."/>
            <person name="Kube M."/>
            <person name="Burkart M.D."/>
            <person name="Allen E.E."/>
            <person name="Dorrestein P.C."/>
            <person name="Gerwick W.H."/>
            <person name="Gerwick L."/>
        </authorList>
    </citation>
    <scope>NUCLEOTIDE SEQUENCE [LARGE SCALE GENOMIC DNA]</scope>
    <source>
        <strain evidence="2">3L</strain>
    </source>
</reference>
<evidence type="ECO:0000313" key="1">
    <source>
        <dbReference type="EMBL" id="EGJ31116.1"/>
    </source>
</evidence>
<dbReference type="AlphaFoldDB" id="F4XWD1"/>
<evidence type="ECO:0008006" key="3">
    <source>
        <dbReference type="Google" id="ProtNLM"/>
    </source>
</evidence>